<reference evidence="2 3" key="1">
    <citation type="journal article" date="2012" name="J. Bacteriol.">
        <title>Complete genome sequences of Methylophaga sp. strain JAM1 and Methylophaga sp. strain JAM7.</title>
        <authorList>
            <person name="Villeneuve C."/>
            <person name="Martineau C."/>
            <person name="Mauffrey F."/>
            <person name="Villemur R."/>
        </authorList>
    </citation>
    <scope>NUCLEOTIDE SEQUENCE [LARGE SCALE GENOMIC DNA]</scope>
    <source>
        <strain evidence="2 3">JAM7</strain>
    </source>
</reference>
<evidence type="ECO:0000313" key="2">
    <source>
        <dbReference type="EMBL" id="AFJ01864.1"/>
    </source>
</evidence>
<sequence length="68" mass="7899">MQSHYTFQIRTFWIGLLLQIVGWLTFGIGIGVLILLIWLIWLIIRCVKGLKIVSKAEPYPSPESWLID</sequence>
<dbReference type="STRING" id="754477.Q7C_693"/>
<keyword evidence="1" id="KW-0472">Membrane</keyword>
<gene>
    <name evidence="2" type="ordered locus">Q7C_693</name>
</gene>
<protein>
    <submittedName>
        <fullName evidence="2">Uncharacterized protein</fullName>
    </submittedName>
</protein>
<evidence type="ECO:0000256" key="1">
    <source>
        <dbReference type="SAM" id="Phobius"/>
    </source>
</evidence>
<dbReference type="AlphaFoldDB" id="I1YG21"/>
<keyword evidence="1" id="KW-1133">Transmembrane helix</keyword>
<proteinExistence type="predicted"/>
<keyword evidence="1" id="KW-0812">Transmembrane</keyword>
<dbReference type="HOGENOM" id="CLU_2864917_0_0_6"/>
<feature type="transmembrane region" description="Helical" evidence="1">
    <location>
        <begin position="20"/>
        <end position="44"/>
    </location>
</feature>
<keyword evidence="3" id="KW-1185">Reference proteome</keyword>
<evidence type="ECO:0000313" key="3">
    <source>
        <dbReference type="Proteomes" id="UP000009145"/>
    </source>
</evidence>
<accession>I1YG21</accession>
<dbReference type="KEGG" id="mec:Q7C_693"/>
<dbReference type="Proteomes" id="UP000009145">
    <property type="component" value="Chromosome"/>
</dbReference>
<dbReference type="eggNOG" id="COG3671">
    <property type="taxonomic scope" value="Bacteria"/>
</dbReference>
<organism evidence="2 3">
    <name type="scientific">Methylophaga frappieri (strain ATCC BAA-2434 / DSM 25690 / JAM7)</name>
    <dbReference type="NCBI Taxonomy" id="754477"/>
    <lineage>
        <taxon>Bacteria</taxon>
        <taxon>Pseudomonadati</taxon>
        <taxon>Pseudomonadota</taxon>
        <taxon>Gammaproteobacteria</taxon>
        <taxon>Thiotrichales</taxon>
        <taxon>Piscirickettsiaceae</taxon>
        <taxon>Methylophaga</taxon>
    </lineage>
</organism>
<dbReference type="PATRIC" id="fig|754477.3.peg.685"/>
<name>I1YG21_METFJ</name>
<dbReference type="EMBL" id="CP003380">
    <property type="protein sequence ID" value="AFJ01864.1"/>
    <property type="molecule type" value="Genomic_DNA"/>
</dbReference>